<keyword evidence="4" id="KW-0658">Purine biosynthesis</keyword>
<reference evidence="8" key="1">
    <citation type="submission" date="2017-09" db="EMBL/GenBank/DDBJ databases">
        <title>Depth-based differentiation of microbial function through sediment-hosted aquifers and enrichment of novel symbionts in the deep terrestrial subsurface.</title>
        <authorList>
            <person name="Probst A.J."/>
            <person name="Ladd B."/>
            <person name="Jarett J.K."/>
            <person name="Geller-Mcgrath D.E."/>
            <person name="Sieber C.M.K."/>
            <person name="Emerson J.B."/>
            <person name="Anantharaman K."/>
            <person name="Thomas B.C."/>
            <person name="Malmstrom R."/>
            <person name="Stieglmeier M."/>
            <person name="Klingl A."/>
            <person name="Woyke T."/>
            <person name="Ryan C.M."/>
            <person name="Banfield J.F."/>
        </authorList>
    </citation>
    <scope>NUCLEOTIDE SEQUENCE [LARGE SCALE GENOMIC DNA]</scope>
</reference>
<name>A0A2M7XCJ2_9BACT</name>
<dbReference type="Pfam" id="PF00709">
    <property type="entry name" value="Adenylsucc_synt"/>
    <property type="match status" value="1"/>
</dbReference>
<evidence type="ECO:0000313" key="8">
    <source>
        <dbReference type="Proteomes" id="UP000229385"/>
    </source>
</evidence>
<keyword evidence="3" id="KW-0547">Nucleotide-binding</keyword>
<dbReference type="GO" id="GO:0005525">
    <property type="term" value="F:GTP binding"/>
    <property type="evidence" value="ECO:0007669"/>
    <property type="project" value="UniProtKB-KW"/>
</dbReference>
<dbReference type="SUPFAM" id="SSF52540">
    <property type="entry name" value="P-loop containing nucleoside triphosphate hydrolases"/>
    <property type="match status" value="1"/>
</dbReference>
<keyword evidence="2" id="KW-0479">Metal-binding</keyword>
<dbReference type="Gene3D" id="3.90.170.10">
    <property type="entry name" value="Adenylosuccinate Synthetase, subunit A, domain 3"/>
    <property type="match status" value="1"/>
</dbReference>
<evidence type="ECO:0000256" key="3">
    <source>
        <dbReference type="ARBA" id="ARBA00022741"/>
    </source>
</evidence>
<evidence type="ECO:0000256" key="4">
    <source>
        <dbReference type="ARBA" id="ARBA00022755"/>
    </source>
</evidence>
<proteinExistence type="predicted"/>
<dbReference type="GO" id="GO:0046040">
    <property type="term" value="P:IMP metabolic process"/>
    <property type="evidence" value="ECO:0007669"/>
    <property type="project" value="TreeGrafter"/>
</dbReference>
<dbReference type="GO" id="GO:0005737">
    <property type="term" value="C:cytoplasm"/>
    <property type="evidence" value="ECO:0007669"/>
    <property type="project" value="TreeGrafter"/>
</dbReference>
<evidence type="ECO:0000256" key="6">
    <source>
        <dbReference type="ARBA" id="ARBA00023134"/>
    </source>
</evidence>
<dbReference type="PANTHER" id="PTHR11846:SF0">
    <property type="entry name" value="ADENYLOSUCCINATE SYNTHETASE"/>
    <property type="match status" value="1"/>
</dbReference>
<dbReference type="GO" id="GO:0004019">
    <property type="term" value="F:adenylosuccinate synthase activity"/>
    <property type="evidence" value="ECO:0007669"/>
    <property type="project" value="InterPro"/>
</dbReference>
<comment type="caution">
    <text evidence="7">The sequence shown here is derived from an EMBL/GenBank/DDBJ whole genome shotgun (WGS) entry which is preliminary data.</text>
</comment>
<dbReference type="PANTHER" id="PTHR11846">
    <property type="entry name" value="ADENYLOSUCCINATE SYNTHETASE"/>
    <property type="match status" value="1"/>
</dbReference>
<accession>A0A2M7XCJ2</accession>
<evidence type="ECO:0000256" key="2">
    <source>
        <dbReference type="ARBA" id="ARBA00022723"/>
    </source>
</evidence>
<dbReference type="InterPro" id="IPR001114">
    <property type="entry name" value="Adenylosuccinate_synthetase"/>
</dbReference>
<dbReference type="GO" id="GO:0046872">
    <property type="term" value="F:metal ion binding"/>
    <property type="evidence" value="ECO:0007669"/>
    <property type="project" value="UniProtKB-KW"/>
</dbReference>
<sequence length="465" mass="51208">MAMPRKQAIIVTDLGPGDGGKGGVVHRVATIMKAHTVIKKGGAQGSHGVSTSRGERFNFNQWGCGTLEGIRTHIGSGIVACPIRLLLEAQDLTEQHGVMNPFDLLTVERDTLCTTPFHGISSHLKELARKDNPRGTIGTGVGEAYRYNQRYPELSLFMGDLPRGDLRNRLAAVRAKIQADLASIIEGDFLPEDRETAEQDIRDLSSDDFLDFVVDQFRKCGEVVHLVDPDYFETVILGRNGVVVIETSHGILTDRYQGFEPHTSAIRTLPRFTKAMLRDAGYDGEIKNLAVHRGYEIRHGAGPMPTADPSMSEDLLPGSHKDENRWQGRVRVGPLDLVLMRYAIEASGGPSEYDGLAITWFDQISGNGEWHVCDSYTHETEDGDLFTMTGDLVVRHGEDEAQLAHTRALCQALFRCVPEITTYPIAKDATPDQLFDLVAGVLNAKLGVPVRMLSLGPTELDKLLR</sequence>
<dbReference type="GO" id="GO:0044208">
    <property type="term" value="P:'de novo' AMP biosynthetic process"/>
    <property type="evidence" value="ECO:0007669"/>
    <property type="project" value="TreeGrafter"/>
</dbReference>
<dbReference type="AlphaFoldDB" id="A0A2M7XCJ2"/>
<dbReference type="InterPro" id="IPR027417">
    <property type="entry name" value="P-loop_NTPase"/>
</dbReference>
<dbReference type="Gene3D" id="3.40.440.10">
    <property type="entry name" value="Adenylosuccinate Synthetase, subunit A, domain 1"/>
    <property type="match status" value="1"/>
</dbReference>
<keyword evidence="6" id="KW-0342">GTP-binding</keyword>
<dbReference type="InterPro" id="IPR042110">
    <property type="entry name" value="Adenylosuccinate_synth_dom2"/>
</dbReference>
<dbReference type="EMBL" id="PFWU01000030">
    <property type="protein sequence ID" value="PJA45583.1"/>
    <property type="molecule type" value="Genomic_DNA"/>
</dbReference>
<dbReference type="InterPro" id="IPR042111">
    <property type="entry name" value="Adenylosuccinate_synth_dom3"/>
</dbReference>
<keyword evidence="5" id="KW-0460">Magnesium</keyword>
<keyword evidence="1" id="KW-0436">Ligase</keyword>
<organism evidence="7 8">
    <name type="scientific">Candidatus Uhrbacteria bacterium CG_4_9_14_3_um_filter_50_9</name>
    <dbReference type="NCBI Taxonomy" id="1975035"/>
    <lineage>
        <taxon>Bacteria</taxon>
        <taxon>Candidatus Uhriibacteriota</taxon>
    </lineage>
</organism>
<gene>
    <name evidence="7" type="ORF">CO174_02670</name>
</gene>
<evidence type="ECO:0000256" key="1">
    <source>
        <dbReference type="ARBA" id="ARBA00022598"/>
    </source>
</evidence>
<evidence type="ECO:0000256" key="5">
    <source>
        <dbReference type="ARBA" id="ARBA00022842"/>
    </source>
</evidence>
<evidence type="ECO:0008006" key="9">
    <source>
        <dbReference type="Google" id="ProtNLM"/>
    </source>
</evidence>
<dbReference type="Proteomes" id="UP000229385">
    <property type="component" value="Unassembled WGS sequence"/>
</dbReference>
<evidence type="ECO:0000313" key="7">
    <source>
        <dbReference type="EMBL" id="PJA45583.1"/>
    </source>
</evidence>
<dbReference type="Gene3D" id="1.10.300.10">
    <property type="entry name" value="Adenylosuccinate Synthetase, subunit A, domain 2"/>
    <property type="match status" value="1"/>
</dbReference>
<protein>
    <recommendedName>
        <fullName evidence="9">AdSS</fullName>
    </recommendedName>
</protein>
<dbReference type="InterPro" id="IPR042109">
    <property type="entry name" value="Adenylosuccinate_synth_dom1"/>
</dbReference>
<dbReference type="SMART" id="SM00788">
    <property type="entry name" value="Adenylsucc_synt"/>
    <property type="match status" value="1"/>
</dbReference>